<dbReference type="Gene3D" id="3.40.50.1820">
    <property type="entry name" value="alpha/beta hydrolase"/>
    <property type="match status" value="1"/>
</dbReference>
<gene>
    <name evidence="2" type="ORF">HMPREF9336_04312</name>
</gene>
<feature type="domain" description="Dienelactone hydrolase" evidence="1">
    <location>
        <begin position="1"/>
        <end position="207"/>
    </location>
</feature>
<sequence>MIHDILGVVDDVRRLAQKVADQGYIVALPDLYARGGKRKCLLSTARSMLTGEGTAFDDITAVRHALAADPRCTGRIAITGFCLGGGYALLFAPSKQFDVAAPFYPSNVTRGKLPRKFEELLEHSCPVVASLGSRDPMLGKKAGPVLEHALSTHGIPNDVKVYQGAGHSFANQFPGTIGTLAKVVGFSYAHEAAEDAWQRVFSFFEEHLVASE</sequence>
<accession>U1N8J8</accession>
<protein>
    <recommendedName>
        <fullName evidence="1">Dienelactone hydrolase domain-containing protein</fullName>
    </recommendedName>
</protein>
<dbReference type="GO" id="GO:0016787">
    <property type="term" value="F:hydrolase activity"/>
    <property type="evidence" value="ECO:0007669"/>
    <property type="project" value="InterPro"/>
</dbReference>
<organism evidence="2 3">
    <name type="scientific">Segniliparus rugosus (strain ATCC BAA-974 / DSM 45345 / CCUG 50838 / CIP 108380 / JCM 13579 / CDC 945)</name>
    <dbReference type="NCBI Taxonomy" id="679197"/>
    <lineage>
        <taxon>Bacteria</taxon>
        <taxon>Bacillati</taxon>
        <taxon>Actinomycetota</taxon>
        <taxon>Actinomycetes</taxon>
        <taxon>Mycobacteriales</taxon>
        <taxon>Segniliparaceae</taxon>
        <taxon>Segniliparus</taxon>
    </lineage>
</organism>
<reference evidence="2 3" key="1">
    <citation type="journal article" date="2011" name="Stand. Genomic Sci.">
        <title>High quality draft genome sequence of Segniliparus rugosus CDC 945(T)= (ATCC BAA-974(T)).</title>
        <authorList>
            <person name="Earl A.M."/>
            <person name="Desjardins C.A."/>
            <person name="Fitzgerald M.G."/>
            <person name="Arachchi H.M."/>
            <person name="Zeng Q."/>
            <person name="Mehta T."/>
            <person name="Griggs A."/>
            <person name="Birren B.W."/>
            <person name="Toney N.C."/>
            <person name="Carr J."/>
            <person name="Posey J."/>
            <person name="Butler W.R."/>
        </authorList>
    </citation>
    <scope>NUCLEOTIDE SEQUENCE [LARGE SCALE GENOMIC DNA]</scope>
    <source>
        <strain evidence="3">ATCC BAA-974 / DSM 45345 / CCUG 50838 / CIP 108380 / JCM 13579 / CDC 945</strain>
    </source>
</reference>
<dbReference type="HOGENOM" id="CLU_054590_7_1_11"/>
<keyword evidence="3" id="KW-1185">Reference proteome</keyword>
<dbReference type="SUPFAM" id="SSF53474">
    <property type="entry name" value="alpha/beta-Hydrolases"/>
    <property type="match status" value="1"/>
</dbReference>
<dbReference type="EMBL" id="ACZI02000003">
    <property type="protein sequence ID" value="ERG69168.1"/>
    <property type="molecule type" value="Genomic_DNA"/>
</dbReference>
<evidence type="ECO:0000313" key="3">
    <source>
        <dbReference type="Proteomes" id="UP000004816"/>
    </source>
</evidence>
<dbReference type="AlphaFoldDB" id="U1N8J8"/>
<dbReference type="Pfam" id="PF01738">
    <property type="entry name" value="DLH"/>
    <property type="match status" value="1"/>
</dbReference>
<evidence type="ECO:0000259" key="1">
    <source>
        <dbReference type="Pfam" id="PF01738"/>
    </source>
</evidence>
<comment type="caution">
    <text evidence="2">The sequence shown here is derived from an EMBL/GenBank/DDBJ whole genome shotgun (WGS) entry which is preliminary data.</text>
</comment>
<dbReference type="STRING" id="679197.HMPREF9336_04312"/>
<dbReference type="PANTHER" id="PTHR46623">
    <property type="entry name" value="CARBOXYMETHYLENEBUTENOLIDASE-RELATED"/>
    <property type="match status" value="1"/>
</dbReference>
<dbReference type="InterPro" id="IPR002925">
    <property type="entry name" value="Dienelactn_hydro"/>
</dbReference>
<evidence type="ECO:0000313" key="2">
    <source>
        <dbReference type="EMBL" id="ERG69168.1"/>
    </source>
</evidence>
<dbReference type="eggNOG" id="COG0412">
    <property type="taxonomic scope" value="Bacteria"/>
</dbReference>
<proteinExistence type="predicted"/>
<name>U1N8J8_SEGRC</name>
<dbReference type="InterPro" id="IPR051049">
    <property type="entry name" value="Dienelactone_hydrolase-like"/>
</dbReference>
<dbReference type="InterPro" id="IPR029058">
    <property type="entry name" value="AB_hydrolase_fold"/>
</dbReference>
<dbReference type="PANTHER" id="PTHR46623:SF6">
    <property type="entry name" value="ALPHA_BETA-HYDROLASES SUPERFAMILY PROTEIN"/>
    <property type="match status" value="1"/>
</dbReference>
<dbReference type="RefSeq" id="WP_021030691.1">
    <property type="nucleotide sequence ID" value="NZ_KI391954.1"/>
</dbReference>
<dbReference type="Proteomes" id="UP000004816">
    <property type="component" value="Unassembled WGS sequence"/>
</dbReference>